<gene>
    <name evidence="3" type="primary">LOC112540142</name>
</gene>
<evidence type="ECO:0000256" key="1">
    <source>
        <dbReference type="SAM" id="Phobius"/>
    </source>
</evidence>
<dbReference type="NCBIfam" id="NF041940">
    <property type="entry name" value="choice_anch_X"/>
    <property type="match status" value="1"/>
</dbReference>
<keyword evidence="1" id="KW-0812">Transmembrane</keyword>
<dbReference type="GeneID" id="112540142"/>
<sequence length="353" mass="38547">LGDWTYMLHNAYPKAQTLSIIVTSQPASATVPPLNVKPYSSTDNSVFPSPVIIYAELSQGFLPFVGANVIAKIRSSSGTEEIELWDNGSGADVIKHDGIYSRYFTSFKENGKYSIKVCAHRKDKIARQVLRENLALYLPGYIENGTIHMNPPKPTVDKTKLTGGMFNFNRTVVASSVAVTGVPPGGYQDIYPPCRIADLEVLFNLNDEFSLSWTAPGDDYDNGTAESYEMKMSENPLDLQDANFHSALSVNLSDLKPEVAGVKQNFQYKTKNFTKENGTEVFFAIRAIDDSKNVGQVSNIAKAVVLVPSLSKASIVAIICGILMITCILISIAFCSLHNLSSGTPEARNTLDL</sequence>
<dbReference type="Gene3D" id="2.60.40.10">
    <property type="entry name" value="Immunoglobulins"/>
    <property type="match status" value="1"/>
</dbReference>
<dbReference type="AlphaFoldDB" id="A0A9F5IIC3"/>
<keyword evidence="1" id="KW-0472">Membrane</keyword>
<accession>A0A9F5IIC3</accession>
<evidence type="ECO:0000313" key="3">
    <source>
        <dbReference type="RefSeq" id="XP_025019587.1"/>
    </source>
</evidence>
<dbReference type="OrthoDB" id="687730at2759"/>
<dbReference type="Proteomes" id="UP000695026">
    <property type="component" value="Unplaced"/>
</dbReference>
<keyword evidence="2" id="KW-1185">Reference proteome</keyword>
<proteinExistence type="predicted"/>
<dbReference type="RefSeq" id="XP_025019587.1">
    <property type="nucleotide sequence ID" value="XM_025163819.1"/>
</dbReference>
<reference evidence="3" key="1">
    <citation type="submission" date="2025-08" db="UniProtKB">
        <authorList>
            <consortium name="RefSeq"/>
        </authorList>
    </citation>
    <scope>IDENTIFICATION</scope>
    <source>
        <tissue evidence="3">Liver</tissue>
    </source>
</reference>
<evidence type="ECO:0000313" key="2">
    <source>
        <dbReference type="Proteomes" id="UP000695026"/>
    </source>
</evidence>
<dbReference type="InterPro" id="IPR013783">
    <property type="entry name" value="Ig-like_fold"/>
</dbReference>
<keyword evidence="1" id="KW-1133">Transmembrane helix</keyword>
<feature type="transmembrane region" description="Helical" evidence="1">
    <location>
        <begin position="315"/>
        <end position="337"/>
    </location>
</feature>
<protein>
    <submittedName>
        <fullName evidence="3">Calcium-activated chloride channel regulator 1-like</fullName>
    </submittedName>
</protein>
<feature type="non-terminal residue" evidence="3">
    <location>
        <position position="1"/>
    </location>
</feature>
<dbReference type="KEGG" id="pbi:112540142"/>
<dbReference type="OMA" id="NFGFKPG"/>
<name>A0A9F5IIC3_PYTBI</name>
<organism evidence="2 3">
    <name type="scientific">Python bivittatus</name>
    <name type="common">Burmese python</name>
    <name type="synonym">Python molurus bivittatus</name>
    <dbReference type="NCBI Taxonomy" id="176946"/>
    <lineage>
        <taxon>Eukaryota</taxon>
        <taxon>Metazoa</taxon>
        <taxon>Chordata</taxon>
        <taxon>Craniata</taxon>
        <taxon>Vertebrata</taxon>
        <taxon>Euteleostomi</taxon>
        <taxon>Lepidosauria</taxon>
        <taxon>Squamata</taxon>
        <taxon>Bifurcata</taxon>
        <taxon>Unidentata</taxon>
        <taxon>Episquamata</taxon>
        <taxon>Toxicofera</taxon>
        <taxon>Serpentes</taxon>
        <taxon>Henophidia</taxon>
        <taxon>Pythonidae</taxon>
        <taxon>Python</taxon>
    </lineage>
</organism>